<feature type="transmembrane region" description="Helical" evidence="2">
    <location>
        <begin position="6"/>
        <end position="26"/>
    </location>
</feature>
<dbReference type="Pfam" id="PF00990">
    <property type="entry name" value="GGDEF"/>
    <property type="match status" value="1"/>
</dbReference>
<dbReference type="EC" id="2.7.7.65" evidence="1"/>
<feature type="transmembrane region" description="Helical" evidence="2">
    <location>
        <begin position="33"/>
        <end position="52"/>
    </location>
</feature>
<dbReference type="GO" id="GO:1902201">
    <property type="term" value="P:negative regulation of bacterial-type flagellum-dependent cell motility"/>
    <property type="evidence" value="ECO:0007669"/>
    <property type="project" value="TreeGrafter"/>
</dbReference>
<name>A0A158IW12_9BURK</name>
<reference evidence="4 5" key="1">
    <citation type="submission" date="2016-01" db="EMBL/GenBank/DDBJ databases">
        <authorList>
            <person name="Oliw E.H."/>
        </authorList>
    </citation>
    <scope>NUCLEOTIDE SEQUENCE [LARGE SCALE GENOMIC DNA]</scope>
    <source>
        <strain evidence="4">LMG 27134</strain>
    </source>
</reference>
<evidence type="ECO:0000313" key="4">
    <source>
        <dbReference type="EMBL" id="SAL60824.1"/>
    </source>
</evidence>
<sequence length="399" mass="42786">MFSPVALYVVGIMSGAISVAVFGSLVRSGIPGLFRWIAANVLIVAALIALALDDTSPAPLTIVVASSLFAGAAFLVLQGCRLFFGLRPSRLHEVVALTMLVIGVVYWTYLSPNEVPRVVLMSSFLAYVRLSVGWITYTRRPRHRPGYSYQFVAIVAALGGLVHVARGLAAAVGWEHHTRFLEPTPLTVAFLALGIVTLPCLSIGALMLAYDRMAERMERLAAIDELTGALVRREFMAQAQLHLERANRTQSRFAVAILDIDNFKTVNDSHGHAAGDRALALFASIVAQGIRRGDIFGRLGGEEFAILFPETSRADALILVNSVRLHLATSTLAVPCGEVTCTFSAGVDEYQPGETLANLIARSDAALYSAKAMGRNRVVSAVDIGDEPVGATKDAPKPT</sequence>
<dbReference type="PANTHER" id="PTHR45138:SF24">
    <property type="entry name" value="DIGUANYLATE CYCLASE DGCC-RELATED"/>
    <property type="match status" value="1"/>
</dbReference>
<dbReference type="InterPro" id="IPR000160">
    <property type="entry name" value="GGDEF_dom"/>
</dbReference>
<feature type="transmembrane region" description="Helical" evidence="2">
    <location>
        <begin position="149"/>
        <end position="174"/>
    </location>
</feature>
<proteinExistence type="predicted"/>
<dbReference type="OrthoDB" id="9813903at2"/>
<dbReference type="SMART" id="SM00267">
    <property type="entry name" value="GGDEF"/>
    <property type="match status" value="1"/>
</dbReference>
<keyword evidence="2" id="KW-0812">Transmembrane</keyword>
<dbReference type="Gene3D" id="3.30.70.270">
    <property type="match status" value="1"/>
</dbReference>
<feature type="transmembrane region" description="Helical" evidence="2">
    <location>
        <begin position="186"/>
        <end position="210"/>
    </location>
</feature>
<dbReference type="NCBIfam" id="TIGR00254">
    <property type="entry name" value="GGDEF"/>
    <property type="match status" value="1"/>
</dbReference>
<dbReference type="AlphaFoldDB" id="A0A158IW12"/>
<dbReference type="RefSeq" id="WP_062090998.1">
    <property type="nucleotide sequence ID" value="NZ_FCOK02000063.1"/>
</dbReference>
<dbReference type="GO" id="GO:0043709">
    <property type="term" value="P:cell adhesion involved in single-species biofilm formation"/>
    <property type="evidence" value="ECO:0007669"/>
    <property type="project" value="TreeGrafter"/>
</dbReference>
<feature type="domain" description="GGDEF" evidence="3">
    <location>
        <begin position="251"/>
        <end position="383"/>
    </location>
</feature>
<dbReference type="InterPro" id="IPR029787">
    <property type="entry name" value="Nucleotide_cyclase"/>
</dbReference>
<dbReference type="GO" id="GO:0005886">
    <property type="term" value="C:plasma membrane"/>
    <property type="evidence" value="ECO:0007669"/>
    <property type="project" value="TreeGrafter"/>
</dbReference>
<dbReference type="CDD" id="cd01949">
    <property type="entry name" value="GGDEF"/>
    <property type="match status" value="1"/>
</dbReference>
<evidence type="ECO:0000256" key="2">
    <source>
        <dbReference type="SAM" id="Phobius"/>
    </source>
</evidence>
<protein>
    <recommendedName>
        <fullName evidence="1">diguanylate cyclase</fullName>
        <ecNumber evidence="1">2.7.7.65</ecNumber>
    </recommendedName>
</protein>
<feature type="transmembrane region" description="Helical" evidence="2">
    <location>
        <begin position="58"/>
        <end position="84"/>
    </location>
</feature>
<keyword evidence="2" id="KW-0472">Membrane</keyword>
<dbReference type="InterPro" id="IPR050469">
    <property type="entry name" value="Diguanylate_Cyclase"/>
</dbReference>
<dbReference type="PROSITE" id="PS50887">
    <property type="entry name" value="GGDEF"/>
    <property type="match status" value="1"/>
</dbReference>
<evidence type="ECO:0000259" key="3">
    <source>
        <dbReference type="PROSITE" id="PS50887"/>
    </source>
</evidence>
<dbReference type="FunFam" id="3.30.70.270:FF:000001">
    <property type="entry name" value="Diguanylate cyclase domain protein"/>
    <property type="match status" value="1"/>
</dbReference>
<dbReference type="InterPro" id="IPR043128">
    <property type="entry name" value="Rev_trsase/Diguanyl_cyclase"/>
</dbReference>
<dbReference type="EMBL" id="FCOK02000063">
    <property type="protein sequence ID" value="SAL60824.1"/>
    <property type="molecule type" value="Genomic_DNA"/>
</dbReference>
<gene>
    <name evidence="4" type="ORF">AWB69_06756</name>
</gene>
<dbReference type="Proteomes" id="UP000054683">
    <property type="component" value="Unassembled WGS sequence"/>
</dbReference>
<feature type="transmembrane region" description="Helical" evidence="2">
    <location>
        <begin position="115"/>
        <end position="137"/>
    </location>
</feature>
<evidence type="ECO:0000256" key="1">
    <source>
        <dbReference type="ARBA" id="ARBA00012528"/>
    </source>
</evidence>
<evidence type="ECO:0000313" key="5">
    <source>
        <dbReference type="Proteomes" id="UP000054683"/>
    </source>
</evidence>
<organism evidence="4 5">
    <name type="scientific">Caballeronia udeis</name>
    <dbReference type="NCBI Taxonomy" id="1232866"/>
    <lineage>
        <taxon>Bacteria</taxon>
        <taxon>Pseudomonadati</taxon>
        <taxon>Pseudomonadota</taxon>
        <taxon>Betaproteobacteria</taxon>
        <taxon>Burkholderiales</taxon>
        <taxon>Burkholderiaceae</taxon>
        <taxon>Caballeronia</taxon>
    </lineage>
</organism>
<dbReference type="PANTHER" id="PTHR45138">
    <property type="entry name" value="REGULATORY COMPONENTS OF SENSORY TRANSDUCTION SYSTEM"/>
    <property type="match status" value="1"/>
</dbReference>
<dbReference type="SUPFAM" id="SSF55073">
    <property type="entry name" value="Nucleotide cyclase"/>
    <property type="match status" value="1"/>
</dbReference>
<dbReference type="GO" id="GO:0052621">
    <property type="term" value="F:diguanylate cyclase activity"/>
    <property type="evidence" value="ECO:0007669"/>
    <property type="project" value="UniProtKB-EC"/>
</dbReference>
<feature type="transmembrane region" description="Helical" evidence="2">
    <location>
        <begin position="91"/>
        <end position="109"/>
    </location>
</feature>
<keyword evidence="2" id="KW-1133">Transmembrane helix</keyword>
<accession>A0A158IW12</accession>